<gene>
    <name evidence="1" type="ORF">LITE_LOCUS45011</name>
</gene>
<reference evidence="1" key="1">
    <citation type="submission" date="2022-08" db="EMBL/GenBank/DDBJ databases">
        <authorList>
            <person name="Gutierrez-Valencia J."/>
        </authorList>
    </citation>
    <scope>NUCLEOTIDE SEQUENCE</scope>
</reference>
<dbReference type="AlphaFoldDB" id="A0AAV0QY40"/>
<dbReference type="Proteomes" id="UP001154282">
    <property type="component" value="Unassembled WGS sequence"/>
</dbReference>
<keyword evidence="2" id="KW-1185">Reference proteome</keyword>
<accession>A0AAV0QY40</accession>
<protein>
    <submittedName>
        <fullName evidence="1">Uncharacterized protein</fullName>
    </submittedName>
</protein>
<sequence length="54" mass="6207">MPCTLGKFHCFFILDPPLKMIYIKMLVSFSKVKHNSRLLSFPSHVCVNGIIPEK</sequence>
<evidence type="ECO:0000313" key="2">
    <source>
        <dbReference type="Proteomes" id="UP001154282"/>
    </source>
</evidence>
<organism evidence="1 2">
    <name type="scientific">Linum tenue</name>
    <dbReference type="NCBI Taxonomy" id="586396"/>
    <lineage>
        <taxon>Eukaryota</taxon>
        <taxon>Viridiplantae</taxon>
        <taxon>Streptophyta</taxon>
        <taxon>Embryophyta</taxon>
        <taxon>Tracheophyta</taxon>
        <taxon>Spermatophyta</taxon>
        <taxon>Magnoliopsida</taxon>
        <taxon>eudicotyledons</taxon>
        <taxon>Gunneridae</taxon>
        <taxon>Pentapetalae</taxon>
        <taxon>rosids</taxon>
        <taxon>fabids</taxon>
        <taxon>Malpighiales</taxon>
        <taxon>Linaceae</taxon>
        <taxon>Linum</taxon>
    </lineage>
</organism>
<comment type="caution">
    <text evidence="1">The sequence shown here is derived from an EMBL/GenBank/DDBJ whole genome shotgun (WGS) entry which is preliminary data.</text>
</comment>
<proteinExistence type="predicted"/>
<dbReference type="EMBL" id="CAMGYJ010000010">
    <property type="protein sequence ID" value="CAI0549103.1"/>
    <property type="molecule type" value="Genomic_DNA"/>
</dbReference>
<evidence type="ECO:0000313" key="1">
    <source>
        <dbReference type="EMBL" id="CAI0549103.1"/>
    </source>
</evidence>
<name>A0AAV0QY40_9ROSI</name>